<dbReference type="Gene3D" id="3.40.720.10">
    <property type="entry name" value="Alkaline Phosphatase, subunit A"/>
    <property type="match status" value="1"/>
</dbReference>
<dbReference type="Pfam" id="PF01663">
    <property type="entry name" value="Phosphodiest"/>
    <property type="match status" value="1"/>
</dbReference>
<reference evidence="2 3" key="1">
    <citation type="submission" date="2017-11" db="EMBL/GenBank/DDBJ databases">
        <title>Evolution of Phototrophy in the Chloroflexi Phylum Driven by Horizontal Gene Transfer.</title>
        <authorList>
            <person name="Ward L.M."/>
            <person name="Hemp J."/>
            <person name="Shih P.M."/>
            <person name="Mcglynn S.E."/>
            <person name="Fischer W."/>
        </authorList>
    </citation>
    <scope>NUCLEOTIDE SEQUENCE [LARGE SCALE GENOMIC DNA]</scope>
    <source>
        <strain evidence="2">JP3_7</strain>
    </source>
</reference>
<dbReference type="InterPro" id="IPR017850">
    <property type="entry name" value="Alkaline_phosphatase_core_sf"/>
</dbReference>
<evidence type="ECO:0000256" key="1">
    <source>
        <dbReference type="SAM" id="Phobius"/>
    </source>
</evidence>
<gene>
    <name evidence="2" type="ORF">CUN48_07885</name>
</gene>
<feature type="transmembrane region" description="Helical" evidence="1">
    <location>
        <begin position="52"/>
        <end position="74"/>
    </location>
</feature>
<protein>
    <recommendedName>
        <fullName evidence="4">Nucleotide pyrophosphatase</fullName>
    </recommendedName>
</protein>
<feature type="transmembrane region" description="Helical" evidence="1">
    <location>
        <begin position="81"/>
        <end position="105"/>
    </location>
</feature>
<dbReference type="Proteomes" id="UP000230790">
    <property type="component" value="Unassembled WGS sequence"/>
</dbReference>
<dbReference type="EMBL" id="PGTN01000042">
    <property type="protein sequence ID" value="PJF47593.1"/>
    <property type="molecule type" value="Genomic_DNA"/>
</dbReference>
<keyword evidence="1" id="KW-0812">Transmembrane</keyword>
<name>A0A2M8QCR0_9CHLR</name>
<feature type="transmembrane region" description="Helical" evidence="1">
    <location>
        <begin position="117"/>
        <end position="137"/>
    </location>
</feature>
<feature type="transmembrane region" description="Helical" evidence="1">
    <location>
        <begin position="18"/>
        <end position="40"/>
    </location>
</feature>
<proteinExistence type="predicted"/>
<dbReference type="InterPro" id="IPR002591">
    <property type="entry name" value="Phosphodiest/P_Trfase"/>
</dbReference>
<evidence type="ECO:0008006" key="4">
    <source>
        <dbReference type="Google" id="ProtNLM"/>
    </source>
</evidence>
<dbReference type="AlphaFoldDB" id="A0A2M8QCR0"/>
<dbReference type="SUPFAM" id="SSF53649">
    <property type="entry name" value="Alkaline phosphatase-like"/>
    <property type="match status" value="1"/>
</dbReference>
<sequence>MRKTAVVPKSLFRDFRRLFISFGGFFVAEVIILVALVLAVPPASFAPPSPGLIARGLGAAFIIAAANFAILPVLLWLRAPLIVFAVGAATLIVNTLLLVLTADLLLGARVGSGPLGIFPSALFLSLANAIAGGLIALDDDYTYLRFAIHAVRGSGARLGRPKDAGRRGMVLLEIDGLSYERMRAAVAHGLMPAVRDLLRAGYCLMRFDCGLPSQTSSSQVGIMYGDNEDIPAFRWYDKRRRRMRVSNNPDDAHFINARHSNGRGLLRRGASINNLVNGDAARSLLTLSTLPRNSQLQTERALDVLASFWLNPYTFGRTLALCVVDVCIEIYQALRQQMRGGWPRLDRRFPSPYTGLRVVTNVLLRDLAVYATMHEIIRGAPVIYMSFIGYDEVAHHAGPDSPDAMNTLRGFDRHIRHIQQTIRHFAPFDYDLIILSDHGQSAGATFRQRYGCTLRRLIDDLTRTDVHVGEERATEAGHSFVQALIAELHAASQHLRSQEGRRIRRAVMRATAHTLEGVEKRRPQPGMQGGDDIIVCASGNLAHIYFNSVGEHRVSLQAIEAEHPGLVDALIQHEGIGFVVAASDDGHVLVLGKRGARDLSIGAVTGEDPLAPFADGDLHCRAEQLLRLARFESSGDLILNSAIYADGSVAAFEELIGSHGGLGGQQTHAFILHPGIAQSDDNHISNSADVYALLEAWKRRGHPD</sequence>
<evidence type="ECO:0000313" key="3">
    <source>
        <dbReference type="Proteomes" id="UP000230790"/>
    </source>
</evidence>
<keyword evidence="1" id="KW-1133">Transmembrane helix</keyword>
<keyword evidence="1" id="KW-0472">Membrane</keyword>
<organism evidence="2 3">
    <name type="scientific">Candidatus Thermofonsia Clade 3 bacterium</name>
    <dbReference type="NCBI Taxonomy" id="2364212"/>
    <lineage>
        <taxon>Bacteria</taxon>
        <taxon>Bacillati</taxon>
        <taxon>Chloroflexota</taxon>
        <taxon>Candidatus Thermofontia</taxon>
        <taxon>Candidatus Thermofonsia Clade 3</taxon>
    </lineage>
</organism>
<accession>A0A2M8QCR0</accession>
<comment type="caution">
    <text evidence="2">The sequence shown here is derived from an EMBL/GenBank/DDBJ whole genome shotgun (WGS) entry which is preliminary data.</text>
</comment>
<evidence type="ECO:0000313" key="2">
    <source>
        <dbReference type="EMBL" id="PJF47593.1"/>
    </source>
</evidence>